<sequence length="301" mass="33391">MKSFIDCIPCFIDQTLGSVRSITDDTVLHEKILKKVLRVVSDLDMGDSPPAMGQKIHRIIREMTGNADPYQSNKERYNRFAESLMPMLKKKIDGRGDAFENGLRMAIAGNIIDFGKNHALTEDDVLKVINQCFSVLIDMDAVASLKEEVLCAKTILYLGDNAGEIVFDRFFIEQLPVEKITYVVRGRPIINDVTKVDAEEVNMNQLVRVADNGSDAPGTILSDCSPGFVERFHQADLIISKGQGNYETLSGMDNNIYFLLQAKCPVIARDIGCEIGAYIVRKNAISRIIEGNPKQGAANTK</sequence>
<name>A0A1F7F2F3_UNCRA</name>
<evidence type="ECO:0000313" key="2">
    <source>
        <dbReference type="EMBL" id="OGK00839.1"/>
    </source>
</evidence>
<proteinExistence type="predicted"/>
<dbReference type="Gene3D" id="1.10.8.380">
    <property type="entry name" value="Uncharacterised protein PF01937, DUF89, domain 1"/>
    <property type="match status" value="1"/>
</dbReference>
<evidence type="ECO:0000313" key="3">
    <source>
        <dbReference type="Proteomes" id="UP000179243"/>
    </source>
</evidence>
<protein>
    <recommendedName>
        <fullName evidence="1">Damage-control phosphatase ARMT1-like metal-binding domain-containing protein</fullName>
    </recommendedName>
</protein>
<organism evidence="2 3">
    <name type="scientific">Candidatus Raymondbacteria bacterium RIFOXYD12_FULL_49_13</name>
    <dbReference type="NCBI Taxonomy" id="1817890"/>
    <lineage>
        <taxon>Bacteria</taxon>
        <taxon>Raymondiibacteriota</taxon>
    </lineage>
</organism>
<dbReference type="InterPro" id="IPR036075">
    <property type="entry name" value="ARMT-1-like_metal-bd_sf"/>
</dbReference>
<dbReference type="PIRSF" id="PIRSF006593">
    <property type="entry name" value="UCP006593"/>
    <property type="match status" value="1"/>
</dbReference>
<feature type="domain" description="Damage-control phosphatase ARMT1-like metal-binding" evidence="1">
    <location>
        <begin position="6"/>
        <end position="277"/>
    </location>
</feature>
<dbReference type="AlphaFoldDB" id="A0A1F7F2F3"/>
<dbReference type="InterPro" id="IPR002791">
    <property type="entry name" value="ARMT1-like_metal-bd"/>
</dbReference>
<evidence type="ECO:0000259" key="1">
    <source>
        <dbReference type="Pfam" id="PF01937"/>
    </source>
</evidence>
<dbReference type="SUPFAM" id="SSF111321">
    <property type="entry name" value="AF1104-like"/>
    <property type="match status" value="1"/>
</dbReference>
<dbReference type="InterPro" id="IPR014444">
    <property type="entry name" value="PH1575-like"/>
</dbReference>
<dbReference type="Gene3D" id="1.10.285.20">
    <property type="entry name" value="Uncharacterised protein PF01937, DUF89, domain 2"/>
    <property type="match status" value="1"/>
</dbReference>
<dbReference type="Proteomes" id="UP000179243">
    <property type="component" value="Unassembled WGS sequence"/>
</dbReference>
<accession>A0A1F7F2F3</accession>
<gene>
    <name evidence="2" type="ORF">A2519_07885</name>
</gene>
<dbReference type="Gene3D" id="3.40.50.10880">
    <property type="entry name" value="Uncharacterised protein PF01937, DUF89, domain 3"/>
    <property type="match status" value="1"/>
</dbReference>
<comment type="caution">
    <text evidence="2">The sequence shown here is derived from an EMBL/GenBank/DDBJ whole genome shotgun (WGS) entry which is preliminary data.</text>
</comment>
<dbReference type="EMBL" id="MFYX01000139">
    <property type="protein sequence ID" value="OGK00839.1"/>
    <property type="molecule type" value="Genomic_DNA"/>
</dbReference>
<reference evidence="2 3" key="1">
    <citation type="journal article" date="2016" name="Nat. Commun.">
        <title>Thousands of microbial genomes shed light on interconnected biogeochemical processes in an aquifer system.</title>
        <authorList>
            <person name="Anantharaman K."/>
            <person name="Brown C.T."/>
            <person name="Hug L.A."/>
            <person name="Sharon I."/>
            <person name="Castelle C.J."/>
            <person name="Probst A.J."/>
            <person name="Thomas B.C."/>
            <person name="Singh A."/>
            <person name="Wilkins M.J."/>
            <person name="Karaoz U."/>
            <person name="Brodie E.L."/>
            <person name="Williams K.H."/>
            <person name="Hubbard S.S."/>
            <person name="Banfield J.F."/>
        </authorList>
    </citation>
    <scope>NUCLEOTIDE SEQUENCE [LARGE SCALE GENOMIC DNA]</scope>
</reference>
<dbReference type="Pfam" id="PF01937">
    <property type="entry name" value="ARMT1-like_dom"/>
    <property type="match status" value="1"/>
</dbReference>